<keyword evidence="2" id="KW-0812">Transmembrane</keyword>
<feature type="chain" id="PRO_5038457684" description="Capsular polysaccharide biosynthesis protein" evidence="3">
    <location>
        <begin position="20"/>
        <end position="308"/>
    </location>
</feature>
<feature type="transmembrane region" description="Helical" evidence="2">
    <location>
        <begin position="170"/>
        <end position="189"/>
    </location>
</feature>
<protein>
    <recommendedName>
        <fullName evidence="6">Capsular polysaccharide biosynthesis protein</fullName>
    </recommendedName>
</protein>
<feature type="signal peptide" evidence="3">
    <location>
        <begin position="1"/>
        <end position="19"/>
    </location>
</feature>
<name>A0A438MLM1_9ACTN</name>
<evidence type="ECO:0000313" key="5">
    <source>
        <dbReference type="Proteomes" id="UP000284824"/>
    </source>
</evidence>
<reference evidence="4 5" key="1">
    <citation type="submission" date="2019-01" db="EMBL/GenBank/DDBJ databases">
        <title>Sequencing the genomes of 1000 actinobacteria strains.</title>
        <authorList>
            <person name="Klenk H.-P."/>
        </authorList>
    </citation>
    <scope>NUCLEOTIDE SEQUENCE [LARGE SCALE GENOMIC DNA]</scope>
    <source>
        <strain evidence="4 5">DSM 43925</strain>
    </source>
</reference>
<keyword evidence="3" id="KW-0732">Signal</keyword>
<keyword evidence="2" id="KW-0472">Membrane</keyword>
<sequence length="308" mass="31730">MLALAVAAAAYLLTPTRYVVTTSMLLTTPAAGGTLNADPDVPVGLTNPLLQFSDGLRTTSGMLILAMNGPEVQRDLGVVEGGPAEVTIDDGRSNPDLLGISGNGPFIYVKVDSDSATTARMILERARQRISAELVERQRMLRAPTSTHISILDVVPPTAPKAEIEGKVQMAGVGLVLTVVLGFGIAYLAQRRGLFERRRAAAAAASGEPQEEPPVVDLSSSEPEEDGPSAEEDPEPSQNGAAPAPDPGQNGAAPARDPGQNGAAPAVDPSQNGAAEMEDSGALLVSDDGMPTGPIEVIRVGAPRSSTD</sequence>
<evidence type="ECO:0000256" key="2">
    <source>
        <dbReference type="SAM" id="Phobius"/>
    </source>
</evidence>
<dbReference type="AlphaFoldDB" id="A0A438MLM1"/>
<keyword evidence="2" id="KW-1133">Transmembrane helix</keyword>
<keyword evidence="5" id="KW-1185">Reference proteome</keyword>
<dbReference type="Proteomes" id="UP000284824">
    <property type="component" value="Unassembled WGS sequence"/>
</dbReference>
<evidence type="ECO:0000313" key="4">
    <source>
        <dbReference type="EMBL" id="RVX46653.1"/>
    </source>
</evidence>
<dbReference type="OrthoDB" id="3474225at2"/>
<comment type="caution">
    <text evidence="4">The sequence shown here is derived from an EMBL/GenBank/DDBJ whole genome shotgun (WGS) entry which is preliminary data.</text>
</comment>
<dbReference type="EMBL" id="SAUN01000001">
    <property type="protein sequence ID" value="RVX46653.1"/>
    <property type="molecule type" value="Genomic_DNA"/>
</dbReference>
<feature type="compositionally biased region" description="Acidic residues" evidence="1">
    <location>
        <begin position="222"/>
        <end position="235"/>
    </location>
</feature>
<evidence type="ECO:0000256" key="3">
    <source>
        <dbReference type="SAM" id="SignalP"/>
    </source>
</evidence>
<dbReference type="RefSeq" id="WP_127938999.1">
    <property type="nucleotide sequence ID" value="NZ_SAUN01000001.1"/>
</dbReference>
<evidence type="ECO:0000256" key="1">
    <source>
        <dbReference type="SAM" id="MobiDB-lite"/>
    </source>
</evidence>
<gene>
    <name evidence="4" type="ORF">EDD27_9545</name>
</gene>
<proteinExistence type="predicted"/>
<feature type="region of interest" description="Disordered" evidence="1">
    <location>
        <begin position="203"/>
        <end position="308"/>
    </location>
</feature>
<evidence type="ECO:0008006" key="6">
    <source>
        <dbReference type="Google" id="ProtNLM"/>
    </source>
</evidence>
<accession>A0A438MLM1</accession>
<organism evidence="4 5">
    <name type="scientific">Nonomuraea polychroma</name>
    <dbReference type="NCBI Taxonomy" id="46176"/>
    <lineage>
        <taxon>Bacteria</taxon>
        <taxon>Bacillati</taxon>
        <taxon>Actinomycetota</taxon>
        <taxon>Actinomycetes</taxon>
        <taxon>Streptosporangiales</taxon>
        <taxon>Streptosporangiaceae</taxon>
        <taxon>Nonomuraea</taxon>
    </lineage>
</organism>